<feature type="transmembrane region" description="Helical" evidence="1">
    <location>
        <begin position="116"/>
        <end position="138"/>
    </location>
</feature>
<evidence type="ECO:0000313" key="3">
    <source>
        <dbReference type="Proteomes" id="UP000238479"/>
    </source>
</evidence>
<gene>
    <name evidence="2" type="ORF">RchiOBHm_Chr1g0367541</name>
</gene>
<evidence type="ECO:0000313" key="2">
    <source>
        <dbReference type="EMBL" id="PRQ59200.1"/>
    </source>
</evidence>
<reference evidence="2 3" key="1">
    <citation type="journal article" date="2018" name="Nat. Genet.">
        <title>The Rosa genome provides new insights in the design of modern roses.</title>
        <authorList>
            <person name="Bendahmane M."/>
        </authorList>
    </citation>
    <scope>NUCLEOTIDE SEQUENCE [LARGE SCALE GENOMIC DNA]</scope>
    <source>
        <strain evidence="3">cv. Old Blush</strain>
    </source>
</reference>
<dbReference type="EMBL" id="PDCK01000039">
    <property type="protein sequence ID" value="PRQ59200.1"/>
    <property type="molecule type" value="Genomic_DNA"/>
</dbReference>
<dbReference type="AlphaFoldDB" id="A0A2P6SKK8"/>
<keyword evidence="3" id="KW-1185">Reference proteome</keyword>
<protein>
    <submittedName>
        <fullName evidence="2">Uncharacterized protein</fullName>
    </submittedName>
</protein>
<proteinExistence type="predicted"/>
<keyword evidence="1" id="KW-1133">Transmembrane helix</keyword>
<dbReference type="Proteomes" id="UP000238479">
    <property type="component" value="Chromosome 1"/>
</dbReference>
<dbReference type="Gramene" id="PRQ59200">
    <property type="protein sequence ID" value="PRQ59200"/>
    <property type="gene ID" value="RchiOBHm_Chr1g0367541"/>
</dbReference>
<feature type="transmembrane region" description="Helical" evidence="1">
    <location>
        <begin position="144"/>
        <end position="166"/>
    </location>
</feature>
<evidence type="ECO:0000256" key="1">
    <source>
        <dbReference type="SAM" id="Phobius"/>
    </source>
</evidence>
<comment type="caution">
    <text evidence="2">The sequence shown here is derived from an EMBL/GenBank/DDBJ whole genome shotgun (WGS) entry which is preliminary data.</text>
</comment>
<keyword evidence="1" id="KW-0812">Transmembrane</keyword>
<sequence length="273" mass="30578">MFSDGKECFGRVLAGVSTDPFNPARIRSALRLGVLDRGIGSKAWQGLARDRLIRGLRWRDGVAVFAASLIRGSAALFSLPMSWLLGLRSEIGLTVPVAGIWREFWARRRRRAGGAVRVAALIGLWWCLIGLDPCFLLAGSNGSWAWALVLGPYFYYIMFYCLLILVRCGFMPALSPYLFMVGRRGRCLGMHTQCALSSLARRRVICLIKWTQSPSGRMKLSATGFISVRQHSGKAVLFVMMLLHYRVIFPVCHRSVKANVVVILLRENRTQRA</sequence>
<organism evidence="2 3">
    <name type="scientific">Rosa chinensis</name>
    <name type="common">China rose</name>
    <dbReference type="NCBI Taxonomy" id="74649"/>
    <lineage>
        <taxon>Eukaryota</taxon>
        <taxon>Viridiplantae</taxon>
        <taxon>Streptophyta</taxon>
        <taxon>Embryophyta</taxon>
        <taxon>Tracheophyta</taxon>
        <taxon>Spermatophyta</taxon>
        <taxon>Magnoliopsida</taxon>
        <taxon>eudicotyledons</taxon>
        <taxon>Gunneridae</taxon>
        <taxon>Pentapetalae</taxon>
        <taxon>rosids</taxon>
        <taxon>fabids</taxon>
        <taxon>Rosales</taxon>
        <taxon>Rosaceae</taxon>
        <taxon>Rosoideae</taxon>
        <taxon>Rosoideae incertae sedis</taxon>
        <taxon>Rosa</taxon>
    </lineage>
</organism>
<name>A0A2P6SKK8_ROSCH</name>
<accession>A0A2P6SKK8</accession>
<keyword evidence="1" id="KW-0472">Membrane</keyword>